<feature type="transmembrane region" description="Helical" evidence="6">
    <location>
        <begin position="135"/>
        <end position="166"/>
    </location>
</feature>
<dbReference type="OMA" id="CIDINAW"/>
<dbReference type="EMBL" id="CVMT01000001">
    <property type="protein sequence ID" value="CRG83763.1"/>
    <property type="molecule type" value="Genomic_DNA"/>
</dbReference>
<keyword evidence="2 6" id="KW-0812">Transmembrane</keyword>
<accession>A0A0U1LL93</accession>
<name>A0A0U1LL93_TALIS</name>
<feature type="transmembrane region" description="Helical" evidence="6">
    <location>
        <begin position="216"/>
        <end position="235"/>
    </location>
</feature>
<evidence type="ECO:0000256" key="1">
    <source>
        <dbReference type="ARBA" id="ARBA00004141"/>
    </source>
</evidence>
<evidence type="ECO:0000256" key="5">
    <source>
        <dbReference type="ARBA" id="ARBA00038359"/>
    </source>
</evidence>
<keyword evidence="9" id="KW-1185">Reference proteome</keyword>
<gene>
    <name evidence="8" type="ORF">PISL3812_01119</name>
</gene>
<comment type="subcellular location">
    <subcellularLocation>
        <location evidence="1">Membrane</location>
        <topology evidence="1">Multi-pass membrane protein</topology>
    </subcellularLocation>
</comment>
<keyword evidence="4 6" id="KW-0472">Membrane</keyword>
<feature type="transmembrane region" description="Helical" evidence="6">
    <location>
        <begin position="186"/>
        <end position="204"/>
    </location>
</feature>
<protein>
    <recommendedName>
        <fullName evidence="7">Rhodopsin domain-containing protein</fullName>
    </recommendedName>
</protein>
<dbReference type="PANTHER" id="PTHR33048">
    <property type="entry name" value="PTH11-LIKE INTEGRAL MEMBRANE PROTEIN (AFU_ORTHOLOGUE AFUA_5G11245)"/>
    <property type="match status" value="1"/>
</dbReference>
<evidence type="ECO:0000256" key="3">
    <source>
        <dbReference type="ARBA" id="ARBA00022989"/>
    </source>
</evidence>
<dbReference type="Proteomes" id="UP000054383">
    <property type="component" value="Unassembled WGS sequence"/>
</dbReference>
<evidence type="ECO:0000256" key="2">
    <source>
        <dbReference type="ARBA" id="ARBA00022692"/>
    </source>
</evidence>
<dbReference type="Pfam" id="PF20684">
    <property type="entry name" value="Fung_rhodopsin"/>
    <property type="match status" value="1"/>
</dbReference>
<organism evidence="8 9">
    <name type="scientific">Talaromyces islandicus</name>
    <name type="common">Penicillium islandicum</name>
    <dbReference type="NCBI Taxonomy" id="28573"/>
    <lineage>
        <taxon>Eukaryota</taxon>
        <taxon>Fungi</taxon>
        <taxon>Dikarya</taxon>
        <taxon>Ascomycota</taxon>
        <taxon>Pezizomycotina</taxon>
        <taxon>Eurotiomycetes</taxon>
        <taxon>Eurotiomycetidae</taxon>
        <taxon>Eurotiales</taxon>
        <taxon>Trichocomaceae</taxon>
        <taxon>Talaromyces</taxon>
        <taxon>Talaromyces sect. Islandici</taxon>
    </lineage>
</organism>
<dbReference type="OrthoDB" id="5329176at2759"/>
<evidence type="ECO:0000313" key="9">
    <source>
        <dbReference type="Proteomes" id="UP000054383"/>
    </source>
</evidence>
<dbReference type="PANTHER" id="PTHR33048:SF156">
    <property type="entry name" value="INTEGRAL MEMBRANE PROTEIN"/>
    <property type="match status" value="1"/>
</dbReference>
<dbReference type="GO" id="GO:0016020">
    <property type="term" value="C:membrane"/>
    <property type="evidence" value="ECO:0007669"/>
    <property type="project" value="UniProtKB-SubCell"/>
</dbReference>
<dbReference type="STRING" id="28573.A0A0U1LL93"/>
<evidence type="ECO:0000256" key="4">
    <source>
        <dbReference type="ARBA" id="ARBA00023136"/>
    </source>
</evidence>
<keyword evidence="3 6" id="KW-1133">Transmembrane helix</keyword>
<dbReference type="InterPro" id="IPR052337">
    <property type="entry name" value="SAT4-like"/>
</dbReference>
<feature type="transmembrane region" description="Helical" evidence="6">
    <location>
        <begin position="255"/>
        <end position="277"/>
    </location>
</feature>
<feature type="transmembrane region" description="Helical" evidence="6">
    <location>
        <begin position="20"/>
        <end position="42"/>
    </location>
</feature>
<dbReference type="InterPro" id="IPR049326">
    <property type="entry name" value="Rhodopsin_dom_fungi"/>
</dbReference>
<comment type="similarity">
    <text evidence="5">Belongs to the SAT4 family.</text>
</comment>
<sequence>MVASNSQESPGYLAQSRQDAVRGVAAIFVALDTIAIVLRFTSKRIGRVKFGWDDGWITCGYLCSIAIIACSLVDVDSAGLGLHEDLVATINPVKIALWAKLTLIIAVLYQLAVVTPKLGILLLYLHIFNRRRLRFVCYAIGAIVILNCISSIIAISLICIPLHAFWDHSPGATCVDTNSLFRWTSFANIVTDMVMLVLPVPTIIKLNSSVSVKFGIFTTLAMGSVGLVFSILRFAEFFTVDAVVDVTWSGTNLVIWTMIESSIYSIAACLVACRPLVRYIWRKTSWANTTDEVELELPGGPTFASTAHHDYRMRPRSEFHDLDSEVDDEYSGFAMSKDVRRSVNTTDTHHRVEIGEAI</sequence>
<proteinExistence type="inferred from homology"/>
<feature type="domain" description="Rhodopsin" evidence="7">
    <location>
        <begin position="38"/>
        <end position="278"/>
    </location>
</feature>
<dbReference type="AlphaFoldDB" id="A0A0U1LL93"/>
<evidence type="ECO:0000313" key="8">
    <source>
        <dbReference type="EMBL" id="CRG83763.1"/>
    </source>
</evidence>
<evidence type="ECO:0000259" key="7">
    <source>
        <dbReference type="Pfam" id="PF20684"/>
    </source>
</evidence>
<evidence type="ECO:0000256" key="6">
    <source>
        <dbReference type="SAM" id="Phobius"/>
    </source>
</evidence>
<feature type="transmembrane region" description="Helical" evidence="6">
    <location>
        <begin position="54"/>
        <end position="75"/>
    </location>
</feature>
<reference evidence="8 9" key="1">
    <citation type="submission" date="2015-04" db="EMBL/GenBank/DDBJ databases">
        <authorList>
            <person name="Syromyatnikov M.Y."/>
            <person name="Popov V.N."/>
        </authorList>
    </citation>
    <scope>NUCLEOTIDE SEQUENCE [LARGE SCALE GENOMIC DNA]</scope>
    <source>
        <strain evidence="8">WF-38-12</strain>
    </source>
</reference>